<sequence length="331" mass="37566">MIDNQIKSLLLALSNSKKISAIDLIQGAWGGYGQLLRISVIGGNINSLIIKQIDTPQPDQHPKGWNTNRSHQRKLTSYQVESHWYQHYGQFHQQKSCYIPRHLFSDKKKDQQLLVLEDLREQGFPIVKAHCSLAEAKTCITWLAQFHLLHMHRAPLGLWETGSYWHLATRPDELENLQDSPLKAAANHIDQILSACPYQTLIHGDAKLANFCFSEDGKQVAAVDFQYVGQGCGMKDLILFISSAVKPEHCKQQAPLLVDHYFKALKQAAENSAVDAEQLENAWRPLYAIAWADFQRFVKGWSPDHWKINDYTESLTQQALGEIDALLNNAT</sequence>
<dbReference type="InterPro" id="IPR011009">
    <property type="entry name" value="Kinase-like_dom_sf"/>
</dbReference>
<evidence type="ECO:0000313" key="2">
    <source>
        <dbReference type="EMBL" id="GLS91697.1"/>
    </source>
</evidence>
<dbReference type="SUPFAM" id="SSF56112">
    <property type="entry name" value="Protein kinase-like (PK-like)"/>
    <property type="match status" value="1"/>
</dbReference>
<dbReference type="Pfam" id="PF02958">
    <property type="entry name" value="EcKL"/>
    <property type="match status" value="2"/>
</dbReference>
<dbReference type="Proteomes" id="UP001157353">
    <property type="component" value="Unassembled WGS sequence"/>
</dbReference>
<comment type="caution">
    <text evidence="2">The sequence shown here is derived from an EMBL/GenBank/DDBJ whole genome shotgun (WGS) entry which is preliminary data.</text>
</comment>
<accession>A0ABQ6E2U2</accession>
<keyword evidence="3" id="KW-1185">Reference proteome</keyword>
<dbReference type="PANTHER" id="PTHR11012:SF30">
    <property type="entry name" value="PROTEIN KINASE-LIKE DOMAIN-CONTAINING"/>
    <property type="match status" value="1"/>
</dbReference>
<evidence type="ECO:0000259" key="1">
    <source>
        <dbReference type="SMART" id="SM00587"/>
    </source>
</evidence>
<gene>
    <name evidence="2" type="ORF">GCM10007916_27660</name>
</gene>
<dbReference type="InterPro" id="IPR015897">
    <property type="entry name" value="CHK_kinase-like"/>
</dbReference>
<evidence type="ECO:0000313" key="3">
    <source>
        <dbReference type="Proteomes" id="UP001157353"/>
    </source>
</evidence>
<feature type="domain" description="CHK kinase-like" evidence="1">
    <location>
        <begin position="114"/>
        <end position="271"/>
    </location>
</feature>
<dbReference type="EMBL" id="BSPQ01000013">
    <property type="protein sequence ID" value="GLS91697.1"/>
    <property type="molecule type" value="Genomic_DNA"/>
</dbReference>
<proteinExistence type="predicted"/>
<organism evidence="2 3">
    <name type="scientific">Psychromonas marina</name>
    <dbReference type="NCBI Taxonomy" id="88364"/>
    <lineage>
        <taxon>Bacteria</taxon>
        <taxon>Pseudomonadati</taxon>
        <taxon>Pseudomonadota</taxon>
        <taxon>Gammaproteobacteria</taxon>
        <taxon>Alteromonadales</taxon>
        <taxon>Psychromonadaceae</taxon>
        <taxon>Psychromonas</taxon>
    </lineage>
</organism>
<name>A0ABQ6E2U2_9GAMM</name>
<dbReference type="Gene3D" id="3.90.1200.10">
    <property type="match status" value="1"/>
</dbReference>
<reference evidence="3" key="1">
    <citation type="journal article" date="2019" name="Int. J. Syst. Evol. Microbiol.">
        <title>The Global Catalogue of Microorganisms (GCM) 10K type strain sequencing project: providing services to taxonomists for standard genome sequencing and annotation.</title>
        <authorList>
            <consortium name="The Broad Institute Genomics Platform"/>
            <consortium name="The Broad Institute Genome Sequencing Center for Infectious Disease"/>
            <person name="Wu L."/>
            <person name="Ma J."/>
        </authorList>
    </citation>
    <scope>NUCLEOTIDE SEQUENCE [LARGE SCALE GENOMIC DNA]</scope>
    <source>
        <strain evidence="3">NBRC 103166</strain>
    </source>
</reference>
<dbReference type="RefSeq" id="WP_284204801.1">
    <property type="nucleotide sequence ID" value="NZ_BSPQ01000013.1"/>
</dbReference>
<dbReference type="PANTHER" id="PTHR11012">
    <property type="entry name" value="PROTEIN KINASE-LIKE DOMAIN-CONTAINING"/>
    <property type="match status" value="1"/>
</dbReference>
<protein>
    <submittedName>
        <fullName evidence="2">Phosphotransferase</fullName>
    </submittedName>
</protein>
<dbReference type="InterPro" id="IPR004119">
    <property type="entry name" value="EcKL"/>
</dbReference>
<dbReference type="SMART" id="SM00587">
    <property type="entry name" value="CHK"/>
    <property type="match status" value="1"/>
</dbReference>